<sequence>MNERERDWAAWMAEAEAGDTSVYRRLLAELAVFLRKVVRRRAGSFGVDDAELEDVVQEALLAIHLKRGTWDPAQPVGPWVATIARNKLTDALRRRGRRIVVPIEDVEEVLAAPQEDEGLSARETDRLLSVLKGRQHDVVRSISLEGADIRATAEKFGMSEGAVRVALHRGLSALSAAYRSFRE</sequence>
<comment type="similarity">
    <text evidence="1">Belongs to the sigma-70 factor family. ECF subfamily.</text>
</comment>
<evidence type="ECO:0000313" key="9">
    <source>
        <dbReference type="EMBL" id="MBM7852772.1"/>
    </source>
</evidence>
<dbReference type="SUPFAM" id="SSF88659">
    <property type="entry name" value="Sigma3 and sigma4 domains of RNA polymerase sigma factors"/>
    <property type="match status" value="1"/>
</dbReference>
<dbReference type="InterPro" id="IPR007627">
    <property type="entry name" value="RNA_pol_sigma70_r2"/>
</dbReference>
<evidence type="ECO:0000256" key="5">
    <source>
        <dbReference type="ARBA" id="ARBA00023163"/>
    </source>
</evidence>
<dbReference type="PANTHER" id="PTHR43133:SF58">
    <property type="entry name" value="ECF RNA POLYMERASE SIGMA FACTOR SIGD"/>
    <property type="match status" value="1"/>
</dbReference>
<gene>
    <name evidence="8" type="primary">SigD</name>
    <name evidence="8" type="ORF">GCM10008170_30010</name>
    <name evidence="9" type="ORF">JOD31_003014</name>
</gene>
<reference evidence="8" key="3">
    <citation type="submission" date="2023-01" db="EMBL/GenBank/DDBJ databases">
        <authorList>
            <person name="Sun Q."/>
            <person name="Evtushenko L."/>
        </authorList>
    </citation>
    <scope>NUCLEOTIDE SEQUENCE</scope>
    <source>
        <strain evidence="8">VKM B-1606</strain>
    </source>
</reference>
<evidence type="ECO:0000313" key="10">
    <source>
        <dbReference type="Proteomes" id="UP000758856"/>
    </source>
</evidence>
<dbReference type="GO" id="GO:0006352">
    <property type="term" value="P:DNA-templated transcription initiation"/>
    <property type="evidence" value="ECO:0007669"/>
    <property type="project" value="InterPro"/>
</dbReference>
<keyword evidence="5" id="KW-0804">Transcription</keyword>
<dbReference type="Gene3D" id="1.10.10.10">
    <property type="entry name" value="Winged helix-like DNA-binding domain superfamily/Winged helix DNA-binding domain"/>
    <property type="match status" value="1"/>
</dbReference>
<dbReference type="InterPro" id="IPR013325">
    <property type="entry name" value="RNA_pol_sigma_r2"/>
</dbReference>
<dbReference type="GO" id="GO:0016987">
    <property type="term" value="F:sigma factor activity"/>
    <property type="evidence" value="ECO:0007669"/>
    <property type="project" value="UniProtKB-KW"/>
</dbReference>
<dbReference type="Pfam" id="PF08281">
    <property type="entry name" value="Sigma70_r4_2"/>
    <property type="match status" value="1"/>
</dbReference>
<evidence type="ECO:0000256" key="1">
    <source>
        <dbReference type="ARBA" id="ARBA00010641"/>
    </source>
</evidence>
<keyword evidence="3" id="KW-0731">Sigma factor</keyword>
<dbReference type="Proteomes" id="UP001143400">
    <property type="component" value="Unassembled WGS sequence"/>
</dbReference>
<dbReference type="Proteomes" id="UP000758856">
    <property type="component" value="Unassembled WGS sequence"/>
</dbReference>
<dbReference type="InterPro" id="IPR036388">
    <property type="entry name" value="WH-like_DNA-bd_sf"/>
</dbReference>
<feature type="domain" description="RNA polymerase sigma-70 region 2" evidence="6">
    <location>
        <begin position="35"/>
        <end position="98"/>
    </location>
</feature>
<proteinExistence type="inferred from homology"/>
<dbReference type="InterPro" id="IPR014284">
    <property type="entry name" value="RNA_pol_sigma-70_dom"/>
</dbReference>
<evidence type="ECO:0000313" key="8">
    <source>
        <dbReference type="EMBL" id="GLK56982.1"/>
    </source>
</evidence>
<reference evidence="8" key="1">
    <citation type="journal article" date="2014" name="Int. J. Syst. Evol. Microbiol.">
        <title>Complete genome sequence of Corynebacterium casei LMG S-19264T (=DSM 44701T), isolated from a smear-ripened cheese.</title>
        <authorList>
            <consortium name="US DOE Joint Genome Institute (JGI-PGF)"/>
            <person name="Walter F."/>
            <person name="Albersmeier A."/>
            <person name="Kalinowski J."/>
            <person name="Ruckert C."/>
        </authorList>
    </citation>
    <scope>NUCLEOTIDE SEQUENCE</scope>
    <source>
        <strain evidence="8">VKM B-1606</strain>
    </source>
</reference>
<dbReference type="PANTHER" id="PTHR43133">
    <property type="entry name" value="RNA POLYMERASE ECF-TYPE SIGMA FACTO"/>
    <property type="match status" value="1"/>
</dbReference>
<evidence type="ECO:0000256" key="4">
    <source>
        <dbReference type="ARBA" id="ARBA00023125"/>
    </source>
</evidence>
<dbReference type="SUPFAM" id="SSF88946">
    <property type="entry name" value="Sigma2 domain of RNA polymerase sigma factors"/>
    <property type="match status" value="1"/>
</dbReference>
<dbReference type="GO" id="GO:0003677">
    <property type="term" value="F:DNA binding"/>
    <property type="evidence" value="ECO:0007669"/>
    <property type="project" value="UniProtKB-KW"/>
</dbReference>
<dbReference type="InterPro" id="IPR013324">
    <property type="entry name" value="RNA_pol_sigma_r3/r4-like"/>
</dbReference>
<keyword evidence="4" id="KW-0238">DNA-binding</keyword>
<evidence type="ECO:0000259" key="6">
    <source>
        <dbReference type="Pfam" id="PF04542"/>
    </source>
</evidence>
<dbReference type="EMBL" id="JAFBCY010000003">
    <property type="protein sequence ID" value="MBM7852772.1"/>
    <property type="molecule type" value="Genomic_DNA"/>
</dbReference>
<dbReference type="NCBIfam" id="TIGR02937">
    <property type="entry name" value="sigma70-ECF"/>
    <property type="match status" value="1"/>
</dbReference>
<dbReference type="EMBL" id="BSFF01000003">
    <property type="protein sequence ID" value="GLK56982.1"/>
    <property type="molecule type" value="Genomic_DNA"/>
</dbReference>
<keyword evidence="10" id="KW-1185">Reference proteome</keyword>
<dbReference type="InterPro" id="IPR039425">
    <property type="entry name" value="RNA_pol_sigma-70-like"/>
</dbReference>
<dbReference type="Gene3D" id="1.10.1740.10">
    <property type="match status" value="1"/>
</dbReference>
<protein>
    <submittedName>
        <fullName evidence="8">RNA polymerase sigma factor</fullName>
    </submittedName>
    <submittedName>
        <fullName evidence="9">RNA polymerase sigma-70 factor (ECF subfamily)</fullName>
    </submittedName>
</protein>
<evidence type="ECO:0000256" key="2">
    <source>
        <dbReference type="ARBA" id="ARBA00023015"/>
    </source>
</evidence>
<dbReference type="InterPro" id="IPR013249">
    <property type="entry name" value="RNA_pol_sigma70_r4_t2"/>
</dbReference>
<comment type="caution">
    <text evidence="8">The sequence shown here is derived from an EMBL/GenBank/DDBJ whole genome shotgun (WGS) entry which is preliminary data.</text>
</comment>
<dbReference type="Pfam" id="PF04542">
    <property type="entry name" value="Sigma70_r2"/>
    <property type="match status" value="1"/>
</dbReference>
<feature type="domain" description="RNA polymerase sigma factor 70 region 4 type 2" evidence="7">
    <location>
        <begin position="123"/>
        <end position="174"/>
    </location>
</feature>
<evidence type="ECO:0000256" key="3">
    <source>
        <dbReference type="ARBA" id="ARBA00023082"/>
    </source>
</evidence>
<reference evidence="9 10" key="2">
    <citation type="submission" date="2021-01" db="EMBL/GenBank/DDBJ databases">
        <title>Genomic Encyclopedia of Type Strains, Phase IV (KMG-IV): sequencing the most valuable type-strain genomes for metagenomic binning, comparative biology and taxonomic classification.</title>
        <authorList>
            <person name="Goeker M."/>
        </authorList>
    </citation>
    <scope>NUCLEOTIDE SEQUENCE [LARGE SCALE GENOMIC DNA]</scope>
    <source>
        <strain evidence="9 10">DSM 6130</strain>
    </source>
</reference>
<evidence type="ECO:0000259" key="7">
    <source>
        <dbReference type="Pfam" id="PF08281"/>
    </source>
</evidence>
<dbReference type="RefSeq" id="WP_204951226.1">
    <property type="nucleotide sequence ID" value="NZ_BSFF01000003.1"/>
</dbReference>
<dbReference type="AlphaFoldDB" id="A0A9W6MT78"/>
<dbReference type="NCBIfam" id="NF009165">
    <property type="entry name" value="PRK12512.1"/>
    <property type="match status" value="1"/>
</dbReference>
<accession>A0A9W6MT78</accession>
<name>A0A9W6MT78_9HYPH</name>
<evidence type="ECO:0000313" key="11">
    <source>
        <dbReference type="Proteomes" id="UP001143400"/>
    </source>
</evidence>
<organism evidence="8 11">
    <name type="scientific">Methylopila capsulata</name>
    <dbReference type="NCBI Taxonomy" id="61654"/>
    <lineage>
        <taxon>Bacteria</taxon>
        <taxon>Pseudomonadati</taxon>
        <taxon>Pseudomonadota</taxon>
        <taxon>Alphaproteobacteria</taxon>
        <taxon>Hyphomicrobiales</taxon>
        <taxon>Methylopilaceae</taxon>
        <taxon>Methylopila</taxon>
    </lineage>
</organism>
<keyword evidence="2" id="KW-0805">Transcription regulation</keyword>